<sequence>MAVYIINLDSIMSTPIRIVNFSILHRDGWSPETSKYEITAESLNKTYNRGAFSFYLLIWGSDAKRFIEDIRNKHQILNIEVLGVTKRFGILRLEHKSNNTITNLVKRYKGIILSERISNGVEKWTVGINARSLKKFKEKLAEYGEIVNYSEKSPNEIIPPPVLTERQIEALKIALDKGYFDYPKKIRGEDIAKLLDMKTPTLVYHLRNAEKSILEFYLNNFIND</sequence>
<dbReference type="GeneID" id="65563285"/>
<dbReference type="PANTHER" id="PTHR34236:SF1">
    <property type="entry name" value="DIMETHYL SULFOXIDE REDUCTASE TRANSCRIPTIONAL ACTIVATOR"/>
    <property type="match status" value="1"/>
</dbReference>
<gene>
    <name evidence="2" type="ORF">J5U23_01767</name>
</gene>
<dbReference type="KEGG" id="sshi:J5U23_01767"/>
<protein>
    <recommendedName>
        <fullName evidence="1">HTH bat-type domain-containing protein</fullName>
    </recommendedName>
</protein>
<reference evidence="2" key="1">
    <citation type="journal article" date="2021" name="Environ. Microbiol.">
        <title>New insights into the diversity and evolution of the archaeal mobilome from three complete genomes of Saccharolobus shibatae.</title>
        <authorList>
            <person name="Medvedeva S."/>
            <person name="Brandt D."/>
            <person name="Cvirkaite-Krupovic V."/>
            <person name="Liu Y."/>
            <person name="Severinov K."/>
            <person name="Ishino S."/>
            <person name="Ishino Y."/>
            <person name="Prangishvili D."/>
            <person name="Kalinowski J."/>
            <person name="Krupovic M."/>
        </authorList>
    </citation>
    <scope>NUCLEOTIDE SEQUENCE</scope>
    <source>
        <strain evidence="2">B12</strain>
    </source>
</reference>
<dbReference type="Proteomes" id="UP000694018">
    <property type="component" value="Chromosome"/>
</dbReference>
<feature type="domain" description="HTH bat-type" evidence="1">
    <location>
        <begin position="163"/>
        <end position="215"/>
    </location>
</feature>
<dbReference type="PANTHER" id="PTHR34236">
    <property type="entry name" value="DIMETHYL SULFOXIDE REDUCTASE TRANSCRIPTIONAL ACTIVATOR"/>
    <property type="match status" value="1"/>
</dbReference>
<dbReference type="EMBL" id="CP077717">
    <property type="protein sequence ID" value="QXJ28898.1"/>
    <property type="molecule type" value="Genomic_DNA"/>
</dbReference>
<accession>A0A8F5BPH7</accession>
<dbReference type="AlphaFoldDB" id="A0A8F5BPH7"/>
<name>A0A8F5BPH7_SACSH</name>
<evidence type="ECO:0000313" key="3">
    <source>
        <dbReference type="Proteomes" id="UP000694018"/>
    </source>
</evidence>
<proteinExistence type="predicted"/>
<dbReference type="RefSeq" id="WP_218265881.1">
    <property type="nucleotide sequence ID" value="NZ_CP077717.1"/>
</dbReference>
<dbReference type="InterPro" id="IPR007050">
    <property type="entry name" value="HTH_bacterioopsin"/>
</dbReference>
<dbReference type="OrthoDB" id="27447at2157"/>
<organism evidence="2 3">
    <name type="scientific">Saccharolobus shibatae (strain ATCC 51178 / DSM 5389 / JCM 8931 / NBRC 15437 / B12)</name>
    <name type="common">Sulfolobus shibatae</name>
    <dbReference type="NCBI Taxonomy" id="523848"/>
    <lineage>
        <taxon>Archaea</taxon>
        <taxon>Thermoproteota</taxon>
        <taxon>Thermoprotei</taxon>
        <taxon>Sulfolobales</taxon>
        <taxon>Sulfolobaceae</taxon>
        <taxon>Saccharolobus</taxon>
    </lineage>
</organism>
<evidence type="ECO:0000313" key="2">
    <source>
        <dbReference type="EMBL" id="QXJ28898.1"/>
    </source>
</evidence>
<evidence type="ECO:0000259" key="1">
    <source>
        <dbReference type="Pfam" id="PF04967"/>
    </source>
</evidence>
<dbReference type="Pfam" id="PF04967">
    <property type="entry name" value="HTH_10"/>
    <property type="match status" value="1"/>
</dbReference>